<feature type="region of interest" description="Disordered" evidence="4">
    <location>
        <begin position="131"/>
        <end position="162"/>
    </location>
</feature>
<dbReference type="InterPro" id="IPR035969">
    <property type="entry name" value="Rab-GAP_TBC_sf"/>
</dbReference>
<feature type="compositionally biased region" description="Basic and acidic residues" evidence="4">
    <location>
        <begin position="951"/>
        <end position="961"/>
    </location>
</feature>
<organism evidence="6 7">
    <name type="scientific">Venturia effusa</name>
    <dbReference type="NCBI Taxonomy" id="50376"/>
    <lineage>
        <taxon>Eukaryota</taxon>
        <taxon>Fungi</taxon>
        <taxon>Dikarya</taxon>
        <taxon>Ascomycota</taxon>
        <taxon>Pezizomycotina</taxon>
        <taxon>Dothideomycetes</taxon>
        <taxon>Pleosporomycetidae</taxon>
        <taxon>Venturiales</taxon>
        <taxon>Venturiaceae</taxon>
        <taxon>Venturia</taxon>
    </lineage>
</organism>
<keyword evidence="2 3" id="KW-0175">Coiled coil</keyword>
<keyword evidence="1" id="KW-0343">GTPase activation</keyword>
<evidence type="ECO:0000256" key="2">
    <source>
        <dbReference type="ARBA" id="ARBA00023054"/>
    </source>
</evidence>
<feature type="domain" description="Rab-GAP TBC" evidence="5">
    <location>
        <begin position="270"/>
        <end position="454"/>
    </location>
</feature>
<dbReference type="AlphaFoldDB" id="A0A517KWV2"/>
<dbReference type="Gene3D" id="1.10.10.750">
    <property type="entry name" value="Ypt/Rab-GAP domain of gyp1p, domain 1"/>
    <property type="match status" value="1"/>
</dbReference>
<dbReference type="FunFam" id="1.10.8.270:FF:000001">
    <property type="entry name" value="TBC1 domain family member 1"/>
    <property type="match status" value="1"/>
</dbReference>
<dbReference type="STRING" id="50376.A0A517KWV2"/>
<evidence type="ECO:0000259" key="5">
    <source>
        <dbReference type="PROSITE" id="PS50086"/>
    </source>
</evidence>
<accession>A0A517KWV2</accession>
<evidence type="ECO:0000313" key="6">
    <source>
        <dbReference type="EMBL" id="QDS67862.1"/>
    </source>
</evidence>
<feature type="compositionally biased region" description="Polar residues" evidence="4">
    <location>
        <begin position="136"/>
        <end position="155"/>
    </location>
</feature>
<sequence>MTQSEVPLCASAEATVEPNESDKTPEIKPQPDESTSAVSTPRRHVDRRPTHTDSLVSIPLTDPDRTRPSTFNDNESITNDSNVESPMEDEDLGRRSSIEMFDSFSRRSKAFSTQAPPLNLAEEIDSEKAYSVFSPDRSSLSDVRSRAESVSSEGSAQVDWEQLDKTEAQDADADDDEQTALLLARLEQENNALAYDPKSNLNRIRSGSRPPSVHQIKRLVQEQGARSVRFSLLPAAAPMTELDYWAALVRDYSQTAQRLPTVTSNKIRGGIPAPLRGVVWVSMAGARDAGLEDQFDRLSGESSPYENMINKDIGRSFPGVEMFKDPTGEGQKMLAKVLKCFSLYDEKIGYCQGLGFLVGPLLMNMGDKSAFCVLVRLMEDYDLRSCFLPDLSGLHLRIFQFQKLLEHHVPAVSAHLEALGVEGTYLSQWFLSFFAVTCPLPLLFRIYDVIFAEGASETLMRVALAVMKRNEKKLLGFTELEEAMQLLLSRQLWDPYGLRATSADELVGDFVGFTSVVTRESLNALEAEYHREQDAQSKPVSGVQAGAARFLGRLWTSSTTQPKATTLSVSAPPRPTSSLLRTPSKQSLATLASIEGSSDGSASTASTALTELSRDSSADFASFKSMKSPDSMASSMRMTMSSRQDKDLHGQIEDLLTALSEMQRDHSLLVAQLQTEREERAEDHKFVGPLVHQLKQSLTAVTEKGPVKRARSLTNATPPEATLDQLHSNISDLVGQLDTRMSSTNNRRVSGHETKAQLRLNLATVKNQLLEEKSRSQILSRQLADKNQEVSSSTEELSKARRRIQEGHVEKQRLEKTINDLRQAQRINRSRSGSQGSSMDPSPMSRSDTGNSDVPTIPPSGLREFRLLSKGAETRPQPTFSKRTSSLSTQAILSTDNHQPPSEDALLLELVNAKTAEAVARQELEELRAKFEAMRRMFNMSPSSPSADPANFRKLESRGSDHTTVPAVRTPDGQRATPPPTAAAPGGGIGGFFGWGKRSVTGPSVTVESR</sequence>
<feature type="compositionally biased region" description="Basic and acidic residues" evidence="4">
    <location>
        <begin position="796"/>
        <end position="819"/>
    </location>
</feature>
<dbReference type="InterPro" id="IPR000195">
    <property type="entry name" value="Rab-GAP-TBC_dom"/>
</dbReference>
<feature type="region of interest" description="Disordered" evidence="4">
    <location>
        <begin position="1"/>
        <end position="96"/>
    </location>
</feature>
<dbReference type="OrthoDB" id="159449at2759"/>
<name>A0A517KWV2_9PEZI</name>
<feature type="compositionally biased region" description="Basic and acidic residues" evidence="4">
    <location>
        <begin position="20"/>
        <end position="31"/>
    </location>
</feature>
<dbReference type="FunFam" id="1.10.472.80:FF:000027">
    <property type="entry name" value="GTPase activating protein (Evi5)"/>
    <property type="match status" value="1"/>
</dbReference>
<feature type="coiled-coil region" evidence="3">
    <location>
        <begin position="910"/>
        <end position="937"/>
    </location>
</feature>
<dbReference type="Gene3D" id="1.10.472.80">
    <property type="entry name" value="Ypt/Rab-GAP domain of gyp1p, domain 3"/>
    <property type="match status" value="1"/>
</dbReference>
<feature type="compositionally biased region" description="Polar residues" evidence="4">
    <location>
        <begin position="68"/>
        <end position="84"/>
    </location>
</feature>
<feature type="region of interest" description="Disordered" evidence="4">
    <location>
        <begin position="940"/>
        <end position="1010"/>
    </location>
</feature>
<feature type="region of interest" description="Disordered" evidence="4">
    <location>
        <begin position="784"/>
        <end position="861"/>
    </location>
</feature>
<feature type="region of interest" description="Disordered" evidence="4">
    <location>
        <begin position="562"/>
        <end position="585"/>
    </location>
</feature>
<dbReference type="EMBL" id="CP042185">
    <property type="protein sequence ID" value="QDS67862.1"/>
    <property type="molecule type" value="Genomic_DNA"/>
</dbReference>
<evidence type="ECO:0000313" key="7">
    <source>
        <dbReference type="Proteomes" id="UP000316270"/>
    </source>
</evidence>
<keyword evidence="7" id="KW-1185">Reference proteome</keyword>
<evidence type="ECO:0000256" key="1">
    <source>
        <dbReference type="ARBA" id="ARBA00022468"/>
    </source>
</evidence>
<evidence type="ECO:0000256" key="3">
    <source>
        <dbReference type="SAM" id="Coils"/>
    </source>
</evidence>
<dbReference type="GO" id="GO:0005096">
    <property type="term" value="F:GTPase activator activity"/>
    <property type="evidence" value="ECO:0007669"/>
    <property type="project" value="UniProtKB-KW"/>
</dbReference>
<dbReference type="GO" id="GO:0031267">
    <property type="term" value="F:small GTPase binding"/>
    <property type="evidence" value="ECO:0007669"/>
    <property type="project" value="TreeGrafter"/>
</dbReference>
<feature type="compositionally biased region" description="Low complexity" evidence="4">
    <location>
        <begin position="837"/>
        <end position="848"/>
    </location>
</feature>
<feature type="compositionally biased region" description="Polar residues" evidence="4">
    <location>
        <begin position="576"/>
        <end position="585"/>
    </location>
</feature>
<evidence type="ECO:0000256" key="4">
    <source>
        <dbReference type="SAM" id="MobiDB-lite"/>
    </source>
</evidence>
<proteinExistence type="predicted"/>
<dbReference type="SUPFAM" id="SSF47923">
    <property type="entry name" value="Ypt/Rab-GAP domain of gyp1p"/>
    <property type="match status" value="2"/>
</dbReference>
<reference evidence="6 7" key="1">
    <citation type="submission" date="2019-07" db="EMBL/GenBank/DDBJ databases">
        <title>Finished genome of Venturia effusa.</title>
        <authorList>
            <person name="Young C.A."/>
            <person name="Cox M.P."/>
            <person name="Ganley A.R.D."/>
            <person name="David W.J."/>
        </authorList>
    </citation>
    <scope>NUCLEOTIDE SEQUENCE [LARGE SCALE GENOMIC DNA]</scope>
    <source>
        <strain evidence="7">albino</strain>
    </source>
</reference>
<feature type="compositionally biased region" description="Gly residues" evidence="4">
    <location>
        <begin position="985"/>
        <end position="994"/>
    </location>
</feature>
<dbReference type="Pfam" id="PF23436">
    <property type="entry name" value="RabGap-TBC_2"/>
    <property type="match status" value="1"/>
</dbReference>
<feature type="compositionally biased region" description="Polar residues" evidence="4">
    <location>
        <begin position="1001"/>
        <end position="1010"/>
    </location>
</feature>
<dbReference type="Proteomes" id="UP000316270">
    <property type="component" value="Chromosome 1"/>
</dbReference>
<feature type="compositionally biased region" description="Polar residues" evidence="4">
    <location>
        <begin position="820"/>
        <end position="836"/>
    </location>
</feature>
<dbReference type="InterPro" id="IPR050302">
    <property type="entry name" value="Rab_GAP_TBC_domain"/>
</dbReference>
<dbReference type="FunFam" id="1.10.10.750:FF:000003">
    <property type="entry name" value="GTPase activating protein (Evi5)"/>
    <property type="match status" value="1"/>
</dbReference>
<dbReference type="PANTHER" id="PTHR47219:SF9">
    <property type="entry name" value="GTPASE ACTIVATING PROTEIN AND CENTROSOME-ASSOCIATED, ISOFORM B"/>
    <property type="match status" value="1"/>
</dbReference>
<dbReference type="PROSITE" id="PS50086">
    <property type="entry name" value="TBC_RABGAP"/>
    <property type="match status" value="1"/>
</dbReference>
<dbReference type="PANTHER" id="PTHR47219">
    <property type="entry name" value="RAB GTPASE-ACTIVATING PROTEIN 1-LIKE"/>
    <property type="match status" value="1"/>
</dbReference>
<gene>
    <name evidence="6" type="ORF">FKW77_007793</name>
</gene>
<protein>
    <recommendedName>
        <fullName evidence="5">Rab-GAP TBC domain-containing protein</fullName>
    </recommendedName>
</protein>
<dbReference type="Gene3D" id="1.10.8.270">
    <property type="entry name" value="putative rabgap domain of human tbc1 domain family member 14 like domains"/>
    <property type="match status" value="1"/>
</dbReference>
<dbReference type="SMART" id="SM00164">
    <property type="entry name" value="TBC"/>
    <property type="match status" value="1"/>
</dbReference>